<dbReference type="GeneID" id="81432174"/>
<name>A0A9X0B5K8_9EURO</name>
<dbReference type="RefSeq" id="XP_056559726.1">
    <property type="nucleotide sequence ID" value="XM_056692997.1"/>
</dbReference>
<reference evidence="1" key="1">
    <citation type="submission" date="2022-11" db="EMBL/GenBank/DDBJ databases">
        <authorList>
            <person name="Petersen C."/>
        </authorList>
    </citation>
    <scope>NUCLEOTIDE SEQUENCE</scope>
    <source>
        <strain evidence="1">IBT 29864</strain>
    </source>
</reference>
<evidence type="ECO:0000313" key="1">
    <source>
        <dbReference type="EMBL" id="KAJ5388998.1"/>
    </source>
</evidence>
<comment type="caution">
    <text evidence="1">The sequence shown here is derived from an EMBL/GenBank/DDBJ whole genome shotgun (WGS) entry which is preliminary data.</text>
</comment>
<dbReference type="Proteomes" id="UP001147782">
    <property type="component" value="Unassembled WGS sequence"/>
</dbReference>
<organism evidence="1 2">
    <name type="scientific">Penicillium cataractarum</name>
    <dbReference type="NCBI Taxonomy" id="2100454"/>
    <lineage>
        <taxon>Eukaryota</taxon>
        <taxon>Fungi</taxon>
        <taxon>Dikarya</taxon>
        <taxon>Ascomycota</taxon>
        <taxon>Pezizomycotina</taxon>
        <taxon>Eurotiomycetes</taxon>
        <taxon>Eurotiomycetidae</taxon>
        <taxon>Eurotiales</taxon>
        <taxon>Aspergillaceae</taxon>
        <taxon>Penicillium</taxon>
    </lineage>
</organism>
<dbReference type="OrthoDB" id="4507093at2759"/>
<evidence type="ECO:0000313" key="2">
    <source>
        <dbReference type="Proteomes" id="UP001147782"/>
    </source>
</evidence>
<dbReference type="EMBL" id="JAPZBS010000001">
    <property type="protein sequence ID" value="KAJ5388998.1"/>
    <property type="molecule type" value="Genomic_DNA"/>
</dbReference>
<dbReference type="PANTHER" id="PTHR45588:SF1">
    <property type="entry name" value="WW DOMAIN-CONTAINING PROTEIN"/>
    <property type="match status" value="1"/>
</dbReference>
<protein>
    <submittedName>
        <fullName evidence="1">TPR domain protein</fullName>
    </submittedName>
</protein>
<keyword evidence="2" id="KW-1185">Reference proteome</keyword>
<sequence>MPLFCYILRVIGTESVAPVERALIEAMHARFPVDHPAEDYDRINHAYDQAMANVYAQFPGDLDVVVLYVDAKMHISQRKMFHALTWFPIETSPVFDIQRLFAKGLQHPYVEKHPGLLHFCVHVWEMSATPVVALPSADYLGGLVPDAGHLHHMPSHIDVLVGDYRRSVASITAAVQADERYLARNGAKNMHSFYRMHNYHSLIYAAMLAGQSNVALENLDSMESSLTEDVLRIESPPLADCLEFFESVRVHIYIQFGQWKETQSTPDSTRQGSVLCHHRNDLLRQEYCPRSNRQCH</sequence>
<reference evidence="1" key="2">
    <citation type="journal article" date="2023" name="IMA Fungus">
        <title>Comparative genomic study of the Penicillium genus elucidates a diverse pangenome and 15 lateral gene transfer events.</title>
        <authorList>
            <person name="Petersen C."/>
            <person name="Sorensen T."/>
            <person name="Nielsen M.R."/>
            <person name="Sondergaard T.E."/>
            <person name="Sorensen J.L."/>
            <person name="Fitzpatrick D.A."/>
            <person name="Frisvad J.C."/>
            <person name="Nielsen K.L."/>
        </authorList>
    </citation>
    <scope>NUCLEOTIDE SEQUENCE</scope>
    <source>
        <strain evidence="1">IBT 29864</strain>
    </source>
</reference>
<gene>
    <name evidence="1" type="ORF">N7496_000066</name>
</gene>
<dbReference type="AlphaFoldDB" id="A0A9X0B5K8"/>
<proteinExistence type="predicted"/>
<dbReference type="PANTHER" id="PTHR45588">
    <property type="entry name" value="TPR DOMAIN-CONTAINING PROTEIN"/>
    <property type="match status" value="1"/>
</dbReference>
<accession>A0A9X0B5K8</accession>